<organism evidence="2 3">
    <name type="scientific">Candidatus Thalassospirochaeta sargassi</name>
    <dbReference type="NCBI Taxonomy" id="3119039"/>
    <lineage>
        <taxon>Bacteria</taxon>
        <taxon>Pseudomonadati</taxon>
        <taxon>Spirochaetota</taxon>
        <taxon>Spirochaetia</taxon>
        <taxon>Spirochaetales</taxon>
        <taxon>Spirochaetaceae</taxon>
        <taxon>Candidatus Thalassospirochaeta</taxon>
    </lineage>
</organism>
<dbReference type="Pfam" id="PF04962">
    <property type="entry name" value="KduI"/>
    <property type="match status" value="1"/>
</dbReference>
<dbReference type="GO" id="GO:0019310">
    <property type="term" value="P:inositol catabolic process"/>
    <property type="evidence" value="ECO:0007669"/>
    <property type="project" value="InterPro"/>
</dbReference>
<dbReference type="SUPFAM" id="SSF51182">
    <property type="entry name" value="RmlC-like cupins"/>
    <property type="match status" value="1"/>
</dbReference>
<evidence type="ECO:0000313" key="2">
    <source>
        <dbReference type="EMBL" id="MDC7225402.1"/>
    </source>
</evidence>
<dbReference type="AlphaFoldDB" id="A0AAJ1ICU1"/>
<reference evidence="2 3" key="1">
    <citation type="submission" date="2022-12" db="EMBL/GenBank/DDBJ databases">
        <title>Metagenome assembled genome from gulf of manar.</title>
        <authorList>
            <person name="Kohli P."/>
            <person name="Pk S."/>
            <person name="Venkata Ramana C."/>
            <person name="Sasikala C."/>
        </authorList>
    </citation>
    <scope>NUCLEOTIDE SEQUENCE [LARGE SCALE GENOMIC DNA]</scope>
    <source>
        <strain evidence="2">JB008</strain>
    </source>
</reference>
<accession>A0AAJ1ICU1</accession>
<dbReference type="GO" id="GO:0008880">
    <property type="term" value="F:glucuronate isomerase activity"/>
    <property type="evidence" value="ECO:0007669"/>
    <property type="project" value="InterPro"/>
</dbReference>
<dbReference type="PANTHER" id="PTHR39193">
    <property type="entry name" value="5-DEOXY-GLUCURONATE ISOMERASE"/>
    <property type="match status" value="1"/>
</dbReference>
<dbReference type="InterPro" id="IPR024203">
    <property type="entry name" value="Deoxy-glucuronate_isom_IolB"/>
</dbReference>
<proteinExistence type="predicted"/>
<dbReference type="InterPro" id="IPR011051">
    <property type="entry name" value="RmlC_Cupin_sf"/>
</dbReference>
<dbReference type="InterPro" id="IPR021120">
    <property type="entry name" value="KduI/IolB_isomerase"/>
</dbReference>
<protein>
    <submittedName>
        <fullName evidence="2">5-deoxy-glucuronate isomerase</fullName>
    </submittedName>
</protein>
<evidence type="ECO:0000256" key="1">
    <source>
        <dbReference type="ARBA" id="ARBA00023235"/>
    </source>
</evidence>
<gene>
    <name evidence="2" type="ORF">PQJ61_01410</name>
</gene>
<dbReference type="Proteomes" id="UP001221217">
    <property type="component" value="Unassembled WGS sequence"/>
</dbReference>
<evidence type="ECO:0000313" key="3">
    <source>
        <dbReference type="Proteomes" id="UP001221217"/>
    </source>
</evidence>
<dbReference type="PANTHER" id="PTHR39193:SF1">
    <property type="entry name" value="5-DEOXY-GLUCURONATE ISOMERASE"/>
    <property type="match status" value="1"/>
</dbReference>
<dbReference type="EMBL" id="JAQQAL010000006">
    <property type="protein sequence ID" value="MDC7225402.1"/>
    <property type="molecule type" value="Genomic_DNA"/>
</dbReference>
<dbReference type="Gene3D" id="2.60.120.10">
    <property type="entry name" value="Jelly Rolls"/>
    <property type="match status" value="2"/>
</dbReference>
<dbReference type="PIRSF" id="PIRSF036628">
    <property type="entry name" value="IolB"/>
    <property type="match status" value="1"/>
</dbReference>
<keyword evidence="1 2" id="KW-0413">Isomerase</keyword>
<name>A0AAJ1ICU1_9SPIO</name>
<dbReference type="InterPro" id="IPR014710">
    <property type="entry name" value="RmlC-like_jellyroll"/>
</dbReference>
<sequence>MIAKKEGDFKKGYTSITEQHGKNSEMLLDFGILKMDKGDVLTDDKKKERAWLLIEGNVEFEWEGQKASGKRISCFDESPVVLHVPEGVEVKITAAAECELAVEACDNPKSFPSKLYRQDDIRSDIFGGGILDNTSMRTVRTVFDGEINPDSNMVMGEVINHPGKWSSFPPHDHPQPEIYHYRFFPQQGFGVSLLDEDAHVVKDGDSSLITPGKTHSQVASAGYAMYYIWMIPHLPNDRWLPTTRYFRKDHEWLKEGDPKIWPELKYEGRLKK</sequence>
<comment type="caution">
    <text evidence="2">The sequence shown here is derived from an EMBL/GenBank/DDBJ whole genome shotgun (WGS) entry which is preliminary data.</text>
</comment>